<evidence type="ECO:0000259" key="8">
    <source>
        <dbReference type="PROSITE" id="PS51694"/>
    </source>
</evidence>
<protein>
    <recommendedName>
        <fullName evidence="8">Peptidase M66 domain-containing protein</fullName>
    </recommendedName>
</protein>
<dbReference type="InterPro" id="IPR019503">
    <property type="entry name" value="Peptidase_M66_dom"/>
</dbReference>
<dbReference type="GO" id="GO:0046872">
    <property type="term" value="F:metal ion binding"/>
    <property type="evidence" value="ECO:0007669"/>
    <property type="project" value="UniProtKB-UniRule"/>
</dbReference>
<organism evidence="9 10">
    <name type="scientific">Vibrio ichthyoenteri ATCC 700023</name>
    <dbReference type="NCBI Taxonomy" id="870968"/>
    <lineage>
        <taxon>Bacteria</taxon>
        <taxon>Pseudomonadati</taxon>
        <taxon>Pseudomonadota</taxon>
        <taxon>Gammaproteobacteria</taxon>
        <taxon>Vibrionales</taxon>
        <taxon>Vibrionaceae</taxon>
        <taxon>Vibrio</taxon>
    </lineage>
</organism>
<evidence type="ECO:0000256" key="5">
    <source>
        <dbReference type="ARBA" id="ARBA00023049"/>
    </source>
</evidence>
<dbReference type="EMBL" id="AFWF01000308">
    <property type="protein sequence ID" value="EGU30493.1"/>
    <property type="molecule type" value="Genomic_DNA"/>
</dbReference>
<gene>
    <name evidence="9" type="ORF">VII00023_10804</name>
</gene>
<comment type="caution">
    <text evidence="9">The sequence shown here is derived from an EMBL/GenBank/DDBJ whole genome shotgun (WGS) entry which is preliminary data.</text>
</comment>
<keyword evidence="2 6" id="KW-0479">Metal-binding</keyword>
<dbReference type="MEROPS" id="M66.001"/>
<keyword evidence="4 6" id="KW-0862">Zinc</keyword>
<dbReference type="PANTHER" id="PTHR39540:SF1">
    <property type="entry name" value="DICTOMALLEIN-1-RELATED"/>
    <property type="match status" value="1"/>
</dbReference>
<feature type="domain" description="Peptidase M66" evidence="8">
    <location>
        <begin position="409"/>
        <end position="665"/>
    </location>
</feature>
<reference evidence="9 10" key="1">
    <citation type="journal article" date="2012" name="Int. J. Syst. Evol. Microbiol.">
        <title>Vibrio caribbeanicus sp. nov., isolated from the marine sponge Scleritoderma cyanea.</title>
        <authorList>
            <person name="Hoffmann M."/>
            <person name="Monday S.R."/>
            <person name="Allard M.W."/>
            <person name="Strain E.A."/>
            <person name="Whittaker P."/>
            <person name="Naum M."/>
            <person name="McCarthy P.J."/>
            <person name="Lopez J.V."/>
            <person name="Fischer M."/>
            <person name="Brown E.W."/>
        </authorList>
    </citation>
    <scope>NUCLEOTIDE SEQUENCE [LARGE SCALE GENOMIC DNA]</scope>
    <source>
        <strain evidence="9 10">ATCC 700023</strain>
    </source>
</reference>
<dbReference type="InterPro" id="IPR051256">
    <property type="entry name" value="Dictomallein"/>
</dbReference>
<evidence type="ECO:0000256" key="2">
    <source>
        <dbReference type="ARBA" id="ARBA00022723"/>
    </source>
</evidence>
<feature type="signal peptide" evidence="7">
    <location>
        <begin position="1"/>
        <end position="20"/>
    </location>
</feature>
<feature type="binding site" evidence="6">
    <location>
        <position position="569"/>
    </location>
    <ligand>
        <name>Zn(2+)</name>
        <dbReference type="ChEBI" id="CHEBI:29105"/>
        <note>catalytic</note>
    </ligand>
</feature>
<name>F9S816_9VIBR</name>
<dbReference type="PANTHER" id="PTHR39540">
    <property type="match status" value="1"/>
</dbReference>
<feature type="binding site" evidence="6">
    <location>
        <position position="563"/>
    </location>
    <ligand>
        <name>Zn(2+)</name>
        <dbReference type="ChEBI" id="CHEBI:29105"/>
        <note>catalytic</note>
    </ligand>
</feature>
<dbReference type="InterPro" id="IPR022218">
    <property type="entry name" value="TagA_dom"/>
</dbReference>
<dbReference type="RefSeq" id="WP_006714623.1">
    <property type="nucleotide sequence ID" value="NZ_AFWF01000308.1"/>
</dbReference>
<dbReference type="AlphaFoldDB" id="F9S816"/>
<evidence type="ECO:0000256" key="7">
    <source>
        <dbReference type="SAM" id="SignalP"/>
    </source>
</evidence>
<dbReference type="Pfam" id="PF20944">
    <property type="entry name" value="StcE_b-sandwich"/>
    <property type="match status" value="2"/>
</dbReference>
<dbReference type="InterPro" id="IPR048990">
    <property type="entry name" value="StcE_b-sandwich"/>
</dbReference>
<evidence type="ECO:0000313" key="9">
    <source>
        <dbReference type="EMBL" id="EGU30493.1"/>
    </source>
</evidence>
<dbReference type="GO" id="GO:0004222">
    <property type="term" value="F:metalloendopeptidase activity"/>
    <property type="evidence" value="ECO:0007669"/>
    <property type="project" value="UniProtKB-UniRule"/>
</dbReference>
<keyword evidence="5 6" id="KW-0482">Metalloprotease</keyword>
<keyword evidence="10" id="KW-1185">Reference proteome</keyword>
<keyword evidence="7" id="KW-0732">Signal</keyword>
<dbReference type="Pfam" id="PF12561">
    <property type="entry name" value="TagA"/>
    <property type="match status" value="1"/>
</dbReference>
<keyword evidence="3 6" id="KW-0378">Hydrolase</keyword>
<accession>F9S816</accession>
<dbReference type="GO" id="GO:0006508">
    <property type="term" value="P:proteolysis"/>
    <property type="evidence" value="ECO:0007669"/>
    <property type="project" value="UniProtKB-UniRule"/>
</dbReference>
<evidence type="ECO:0000256" key="6">
    <source>
        <dbReference type="PROSITE-ProRule" id="PRU01031"/>
    </source>
</evidence>
<dbReference type="Proteomes" id="UP000004605">
    <property type="component" value="Unassembled WGS sequence"/>
</dbReference>
<comment type="cofactor">
    <cofactor evidence="6">
        <name>Zn(2+)</name>
        <dbReference type="ChEBI" id="CHEBI:29105"/>
    </cofactor>
    <text evidence="6">Binds 1 zinc ion per subunit.</text>
</comment>
<sequence>MKKRLLGLMVASVLATNANAAELTLEQASVKIMTKMEELALLAAQPENVIQQGDYQYLQYKGKNLRINFDGNVMFDLFDIESEFQTVFDFIPKHWQYWGYAGGFDLFPEGYDAPNWEKCTFALYAAGRGSKDNEGNYIWERPLTTILDNSECTPVVQKPSIFFNNNQLENMLTGELNGAVLFAQAHIVPAKPASDEKRMHLVGERNTKVMFKPEAAFEPHSKVTVTAKNRQGEILGSLDMRAPELLARNVLAIPEMSTTDIDFSYDESAVFAVREVSSTAISSALAEHDVVQLNTWNGHWIRDIALEQNNPELDGKTFIFQSSAGYNSNVSYYQDRTRTITNGTTTVFKNVNGAWVLEEDLIFNEIGYADGYWSAELPKEWLVPGLNLTFANNGKSGSLTGIKVGAPTELLLHTIDVGMLVEPRERFDFQQDKQAQREYFETAPLSKMVVNEYEPVHLLEVMLPDGTLLTDHDPSEGGWHGGTMRQRIGKELFSIGINNANYGIHSTAGVGEGEHPYFVAQLTAHNTRGVYSNGVVTHGGSGGGGMVTLDSSIGNEFSHEVGHNYGLGHYPGGFEGSIHKPANMSNSTWGWDSSRDVFIPNFAPQKNGGESCLDGQCVPAFNDMFSFGSDAMAGGWAMYNQQRFTMYTPYSMFFIQNNLESKAVFDQTSSTGFKKWNEETESMEEYTHRVDTLEITSVAPWEANAERIAALLSDFDKVELSTWNGHWARDMSVPEASSSNKGKIFTFNSDAGYHSNLTINGESMVVPYGSRLVFVSDGQTWMKDASFEQHQAIKPTQYGVPVTTLVGYYDPSKQLESFIFPALHGSYGYVYAAESASLAANCALEVEMANGDVDTYALKNNRRNADNMNKFHVNVARSDNPKTASVVCDGDVLDTLTIAAPTLEPVYTVQGGDEQARSLANTKAFTKAFAMPAKNLTQRVLATRYEPTQCDHADGEHNH</sequence>
<feature type="chain" id="PRO_5003387474" description="Peptidase M66 domain-containing protein" evidence="7">
    <location>
        <begin position="21"/>
        <end position="959"/>
    </location>
</feature>
<dbReference type="Gene3D" id="2.60.120.1230">
    <property type="match status" value="2"/>
</dbReference>
<evidence type="ECO:0000313" key="10">
    <source>
        <dbReference type="Proteomes" id="UP000004605"/>
    </source>
</evidence>
<evidence type="ECO:0000256" key="1">
    <source>
        <dbReference type="ARBA" id="ARBA00022670"/>
    </source>
</evidence>
<dbReference type="Pfam" id="PF10462">
    <property type="entry name" value="Peptidase_M66"/>
    <property type="match status" value="1"/>
</dbReference>
<proteinExistence type="predicted"/>
<keyword evidence="1 6" id="KW-0645">Protease</keyword>
<feature type="binding site" evidence="6">
    <location>
        <position position="559"/>
    </location>
    <ligand>
        <name>Zn(2+)</name>
        <dbReference type="ChEBI" id="CHEBI:29105"/>
        <note>catalytic</note>
    </ligand>
</feature>
<feature type="active site" evidence="6">
    <location>
        <position position="560"/>
    </location>
</feature>
<evidence type="ECO:0000256" key="4">
    <source>
        <dbReference type="ARBA" id="ARBA00022833"/>
    </source>
</evidence>
<dbReference type="OrthoDB" id="6229465at2"/>
<dbReference type="PROSITE" id="PS51694">
    <property type="entry name" value="PEPTIDASE_M66"/>
    <property type="match status" value="1"/>
</dbReference>
<evidence type="ECO:0000256" key="3">
    <source>
        <dbReference type="ARBA" id="ARBA00022801"/>
    </source>
</evidence>